<dbReference type="InterPro" id="IPR001375">
    <property type="entry name" value="Peptidase_S9_cat"/>
</dbReference>
<dbReference type="PRINTS" id="PR00862">
    <property type="entry name" value="PROLIGOPTASE"/>
</dbReference>
<dbReference type="SUPFAM" id="SSF53474">
    <property type="entry name" value="alpha/beta-Hydrolases"/>
    <property type="match status" value="1"/>
</dbReference>
<organism evidence="5">
    <name type="scientific">Glycine max</name>
    <name type="common">Soybean</name>
    <name type="synonym">Glycine hispida</name>
    <dbReference type="NCBI Taxonomy" id="3847"/>
    <lineage>
        <taxon>Eukaryota</taxon>
        <taxon>Viridiplantae</taxon>
        <taxon>Streptophyta</taxon>
        <taxon>Embryophyta</taxon>
        <taxon>Tracheophyta</taxon>
        <taxon>Spermatophyta</taxon>
        <taxon>Magnoliopsida</taxon>
        <taxon>eudicotyledons</taxon>
        <taxon>Gunneridae</taxon>
        <taxon>Pentapetalae</taxon>
        <taxon>rosids</taxon>
        <taxon>fabids</taxon>
        <taxon>Fabales</taxon>
        <taxon>Fabaceae</taxon>
        <taxon>Papilionoideae</taxon>
        <taxon>50 kb inversion clade</taxon>
        <taxon>NPAAA clade</taxon>
        <taxon>indigoferoid/millettioid clade</taxon>
        <taxon>Phaseoleae</taxon>
        <taxon>Glycine</taxon>
        <taxon>Glycine subgen. Soja</taxon>
    </lineage>
</organism>
<proteinExistence type="inferred from homology"/>
<dbReference type="PANTHER" id="PTHR42881">
    <property type="entry name" value="PROLYL ENDOPEPTIDASE"/>
    <property type="match status" value="1"/>
</dbReference>
<dbReference type="Gramene" id="KRH17491">
    <property type="protein sequence ID" value="KRH17491"/>
    <property type="gene ID" value="GLYMA_14G222800"/>
</dbReference>
<comment type="similarity">
    <text evidence="2 3">Belongs to the peptidase S9A family.</text>
</comment>
<dbReference type="GO" id="GO:0004252">
    <property type="term" value="F:serine-type endopeptidase activity"/>
    <property type="evidence" value="ECO:0007669"/>
    <property type="project" value="UniProtKB-UniRule"/>
</dbReference>
<reference evidence="5 6" key="1">
    <citation type="journal article" date="2010" name="Nature">
        <title>Genome sequence of the palaeopolyploid soybean.</title>
        <authorList>
            <person name="Schmutz J."/>
            <person name="Cannon S.B."/>
            <person name="Schlueter J."/>
            <person name="Ma J."/>
            <person name="Mitros T."/>
            <person name="Nelson W."/>
            <person name="Hyten D.L."/>
            <person name="Song Q."/>
            <person name="Thelen J.J."/>
            <person name="Cheng J."/>
            <person name="Xu D."/>
            <person name="Hellsten U."/>
            <person name="May G.D."/>
            <person name="Yu Y."/>
            <person name="Sakurai T."/>
            <person name="Umezawa T."/>
            <person name="Bhattacharyya M.K."/>
            <person name="Sandhu D."/>
            <person name="Valliyodan B."/>
            <person name="Lindquist E."/>
            <person name="Peto M."/>
            <person name="Grant D."/>
            <person name="Shu S."/>
            <person name="Goodstein D."/>
            <person name="Barry K."/>
            <person name="Futrell-Griggs M."/>
            <person name="Abernathy B."/>
            <person name="Du J."/>
            <person name="Tian Z."/>
            <person name="Zhu L."/>
            <person name="Gill N."/>
            <person name="Joshi T."/>
            <person name="Libault M."/>
            <person name="Sethuraman A."/>
            <person name="Zhang X.-C."/>
            <person name="Shinozaki K."/>
            <person name="Nguyen H.T."/>
            <person name="Wing R.A."/>
            <person name="Cregan P."/>
            <person name="Specht J."/>
            <person name="Grimwood J."/>
            <person name="Rokhsar D."/>
            <person name="Stacey G."/>
            <person name="Shoemaker R.C."/>
            <person name="Jackson S.A."/>
        </authorList>
    </citation>
    <scope>NUCLEOTIDE SEQUENCE</scope>
    <source>
        <strain evidence="6">cv. Williams 82</strain>
        <tissue evidence="5">Callus</tissue>
    </source>
</reference>
<dbReference type="Pfam" id="PF00326">
    <property type="entry name" value="Peptidase_S9"/>
    <property type="match status" value="1"/>
</dbReference>
<keyword evidence="3" id="KW-0645">Protease</keyword>
<dbReference type="AlphaFoldDB" id="A0A0R0GNR8"/>
<dbReference type="EC" id="3.4.21.-" evidence="3"/>
<keyword evidence="7" id="KW-1185">Reference proteome</keyword>
<keyword evidence="3" id="KW-0720">Serine protease</keyword>
<dbReference type="EnsemblPlants" id="KRH17491">
    <property type="protein sequence ID" value="KRH17491"/>
    <property type="gene ID" value="GLYMA_14G222800"/>
</dbReference>
<dbReference type="STRING" id="3847.A0A0R0GNR8"/>
<evidence type="ECO:0000313" key="6">
    <source>
        <dbReference type="EnsemblPlants" id="KRH17491"/>
    </source>
</evidence>
<reference evidence="5" key="3">
    <citation type="submission" date="2018-07" db="EMBL/GenBank/DDBJ databases">
        <title>WGS assembly of Glycine max.</title>
        <authorList>
            <person name="Schmutz J."/>
            <person name="Cannon S."/>
            <person name="Schlueter J."/>
            <person name="Ma J."/>
            <person name="Mitros T."/>
            <person name="Nelson W."/>
            <person name="Hyten D."/>
            <person name="Song Q."/>
            <person name="Thelen J."/>
            <person name="Cheng J."/>
            <person name="Xu D."/>
            <person name="Hellsten U."/>
            <person name="May G."/>
            <person name="Yu Y."/>
            <person name="Sakurai T."/>
            <person name="Umezawa T."/>
            <person name="Bhattacharyya M."/>
            <person name="Sandhu D."/>
            <person name="Valliyodan B."/>
            <person name="Lindquist E."/>
            <person name="Peto M."/>
            <person name="Grant D."/>
            <person name="Shu S."/>
            <person name="Goodstein D."/>
            <person name="Barry K."/>
            <person name="Futrell-Griggs M."/>
            <person name="Abernathy B."/>
            <person name="Du J."/>
            <person name="Tian Z."/>
            <person name="Zhu L."/>
            <person name="Gill N."/>
            <person name="Joshi T."/>
            <person name="Libault M."/>
            <person name="Sethuraman A."/>
            <person name="Zhang X."/>
            <person name="Shinozaki K."/>
            <person name="Nguyen H."/>
            <person name="Wing R."/>
            <person name="Cregan P."/>
            <person name="Specht J."/>
            <person name="Grimwood J."/>
            <person name="Rokhsar D."/>
            <person name="Stacey G."/>
            <person name="Shoemaker R."/>
            <person name="Jackson S."/>
        </authorList>
    </citation>
    <scope>NUCLEOTIDE SEQUENCE</scope>
    <source>
        <tissue evidence="5">Callus</tissue>
    </source>
</reference>
<dbReference type="EMBL" id="CM000847">
    <property type="protein sequence ID" value="KRH17491.1"/>
    <property type="molecule type" value="Genomic_DNA"/>
</dbReference>
<evidence type="ECO:0000256" key="1">
    <source>
        <dbReference type="ARBA" id="ARBA00001070"/>
    </source>
</evidence>
<dbReference type="Proteomes" id="UP000008827">
    <property type="component" value="Chromosome 14"/>
</dbReference>
<dbReference type="InterPro" id="IPR002470">
    <property type="entry name" value="Peptidase_S9A"/>
</dbReference>
<protein>
    <recommendedName>
        <fullName evidence="3">Prolyl endopeptidase</fullName>
        <ecNumber evidence="3">3.4.21.-</ecNumber>
    </recommendedName>
</protein>
<evidence type="ECO:0000256" key="2">
    <source>
        <dbReference type="ARBA" id="ARBA00005228"/>
    </source>
</evidence>
<gene>
    <name evidence="5" type="ORF">GLYMA_14G222800</name>
</gene>
<dbReference type="Gene3D" id="3.40.50.1820">
    <property type="entry name" value="alpha/beta hydrolase"/>
    <property type="match status" value="1"/>
</dbReference>
<evidence type="ECO:0000313" key="7">
    <source>
        <dbReference type="Proteomes" id="UP000008827"/>
    </source>
</evidence>
<comment type="catalytic activity">
    <reaction evidence="1">
        <text>Hydrolysis of Pro-|-Xaa &gt;&gt; Ala-|-Xaa in oligopeptides.</text>
        <dbReference type="EC" id="3.4.21.26"/>
    </reaction>
</comment>
<reference evidence="6" key="2">
    <citation type="submission" date="2018-02" db="UniProtKB">
        <authorList>
            <consortium name="EnsemblPlants"/>
        </authorList>
    </citation>
    <scope>IDENTIFICATION</scope>
    <source>
        <strain evidence="6">Williams 82</strain>
    </source>
</reference>
<dbReference type="InterPro" id="IPR051167">
    <property type="entry name" value="Prolyl_oligopep/macrocyclase"/>
</dbReference>
<dbReference type="InParanoid" id="A0A0R0GNR8"/>
<dbReference type="PANTHER" id="PTHR42881:SF2">
    <property type="entry name" value="PROLYL ENDOPEPTIDASE"/>
    <property type="match status" value="1"/>
</dbReference>
<feature type="domain" description="Peptidase S9 prolyl oligopeptidase catalytic" evidence="4">
    <location>
        <begin position="21"/>
        <end position="119"/>
    </location>
</feature>
<keyword evidence="3" id="KW-0378">Hydrolase</keyword>
<sequence length="127" mass="14427">MSITEEEIDCVYQTGTNWSGTNGGLLVGVCINQRPDLFGCALAHVGVMDMLRFHKFAIDYGCSNKEEEFHWLVKYSALHNVQRPWEQYPNQSIQYPSTMLLTADHDDRVVPLHSLELLAVSPILLTF</sequence>
<dbReference type="SMR" id="A0A0R0GNR8"/>
<evidence type="ECO:0000259" key="4">
    <source>
        <dbReference type="Pfam" id="PF00326"/>
    </source>
</evidence>
<name>A0A0R0GNR8_SOYBN</name>
<evidence type="ECO:0000313" key="5">
    <source>
        <dbReference type="EMBL" id="KRH17491.1"/>
    </source>
</evidence>
<dbReference type="InterPro" id="IPR029058">
    <property type="entry name" value="AB_hydrolase_fold"/>
</dbReference>
<dbReference type="GO" id="GO:0006508">
    <property type="term" value="P:proteolysis"/>
    <property type="evidence" value="ECO:0007669"/>
    <property type="project" value="UniProtKB-KW"/>
</dbReference>
<evidence type="ECO:0000256" key="3">
    <source>
        <dbReference type="RuleBase" id="RU368024"/>
    </source>
</evidence>
<accession>A0A0R0GNR8</accession>